<dbReference type="AlphaFoldDB" id="A0A806K065"/>
<proteinExistence type="inferred from homology"/>
<evidence type="ECO:0000256" key="2">
    <source>
        <dbReference type="HAMAP-Rule" id="MF_00048"/>
    </source>
</evidence>
<dbReference type="Gene3D" id="3.40.1350.10">
    <property type="match status" value="1"/>
</dbReference>
<dbReference type="InterPro" id="IPR011335">
    <property type="entry name" value="Restrct_endonuc-II-like"/>
</dbReference>
<dbReference type="HAMAP" id="MF_00048">
    <property type="entry name" value="UPF0102"/>
    <property type="match status" value="1"/>
</dbReference>
<name>A0A806K065_9BACT</name>
<dbReference type="Pfam" id="PF02021">
    <property type="entry name" value="UPF0102"/>
    <property type="match status" value="1"/>
</dbReference>
<dbReference type="InterPro" id="IPR011856">
    <property type="entry name" value="tRNA_endonuc-like_dom_sf"/>
</dbReference>
<evidence type="ECO:0000313" key="3">
    <source>
        <dbReference type="EMBL" id="AGS52968.1"/>
    </source>
</evidence>
<protein>
    <recommendedName>
        <fullName evidence="2">UPF0102 protein</fullName>
    </recommendedName>
</protein>
<reference evidence="3" key="1">
    <citation type="submission" date="2012-03" db="EMBL/GenBank/DDBJ databases">
        <title>Functional metagenomics reveals considerable lignocellulase gene clusters in the gut microbiome of a wood-feeding higher termite.</title>
        <authorList>
            <person name="Liu N."/>
        </authorList>
    </citation>
    <scope>NUCLEOTIDE SEQUENCE</scope>
</reference>
<accession>A0A806K065</accession>
<dbReference type="InterPro" id="IPR003509">
    <property type="entry name" value="UPF0102_YraN-like"/>
</dbReference>
<dbReference type="NCBIfam" id="NF009150">
    <property type="entry name" value="PRK12497.1-3"/>
    <property type="match status" value="1"/>
</dbReference>
<evidence type="ECO:0000256" key="1">
    <source>
        <dbReference type="ARBA" id="ARBA00006738"/>
    </source>
</evidence>
<dbReference type="SUPFAM" id="SSF52980">
    <property type="entry name" value="Restriction endonuclease-like"/>
    <property type="match status" value="1"/>
</dbReference>
<dbReference type="EMBL" id="JQ844217">
    <property type="protein sequence ID" value="AGS52968.1"/>
    <property type="molecule type" value="Genomic_DNA"/>
</dbReference>
<dbReference type="PANTHER" id="PTHR34039:SF1">
    <property type="entry name" value="UPF0102 PROTEIN YRAN"/>
    <property type="match status" value="1"/>
</dbReference>
<dbReference type="PANTHER" id="PTHR34039">
    <property type="entry name" value="UPF0102 PROTEIN YRAN"/>
    <property type="match status" value="1"/>
</dbReference>
<comment type="similarity">
    <text evidence="1 2">Belongs to the UPF0102 family.</text>
</comment>
<sequence length="140" mass="16305">MQTIKNIRGRKAETYVCAYLLRKGCELFARNYRYSGGELDIVAKDKSGTWLFVEVKSVWENSFGSPDVRVNAEKQRKIWQTALHFLHNNGGLDQSSRFDVAAMDFRGEKKLRYYENAFISKWVIPDLRIKKRHSGGVYAY</sequence>
<organism evidence="3">
    <name type="scientific">uncultured bacterium contig00028</name>
    <dbReference type="NCBI Taxonomy" id="1181517"/>
    <lineage>
        <taxon>Bacteria</taxon>
        <taxon>environmental samples</taxon>
    </lineage>
</organism>
<dbReference type="GO" id="GO:0003676">
    <property type="term" value="F:nucleic acid binding"/>
    <property type="evidence" value="ECO:0007669"/>
    <property type="project" value="InterPro"/>
</dbReference>